<evidence type="ECO:0000313" key="1">
    <source>
        <dbReference type="EMBL" id="SKA57977.1"/>
    </source>
</evidence>
<dbReference type="InterPro" id="IPR019613">
    <property type="entry name" value="DUF4198"/>
</dbReference>
<gene>
    <name evidence="1" type="ORF">SAMN02745132_02855</name>
</gene>
<dbReference type="EMBL" id="FUXU01000037">
    <property type="protein sequence ID" value="SKA57977.1"/>
    <property type="molecule type" value="Genomic_DNA"/>
</dbReference>
<dbReference type="Pfam" id="PF10670">
    <property type="entry name" value="DUF4198"/>
    <property type="match status" value="1"/>
</dbReference>
<name>A0A1T4UZ67_9GAMM</name>
<dbReference type="Proteomes" id="UP000190162">
    <property type="component" value="Unassembled WGS sequence"/>
</dbReference>
<organism evidence="1 2">
    <name type="scientific">Enterovibrio nigricans DSM 22720</name>
    <dbReference type="NCBI Taxonomy" id="1121868"/>
    <lineage>
        <taxon>Bacteria</taxon>
        <taxon>Pseudomonadati</taxon>
        <taxon>Pseudomonadota</taxon>
        <taxon>Gammaproteobacteria</taxon>
        <taxon>Vibrionales</taxon>
        <taxon>Vibrionaceae</taxon>
        <taxon>Enterovibrio</taxon>
    </lineage>
</organism>
<keyword evidence="2" id="KW-1185">Reference proteome</keyword>
<reference evidence="2" key="1">
    <citation type="submission" date="2017-02" db="EMBL/GenBank/DDBJ databases">
        <authorList>
            <person name="Varghese N."/>
            <person name="Submissions S."/>
        </authorList>
    </citation>
    <scope>NUCLEOTIDE SEQUENCE [LARGE SCALE GENOMIC DNA]</scope>
    <source>
        <strain evidence="2">DSM 22720</strain>
    </source>
</reference>
<evidence type="ECO:0000313" key="2">
    <source>
        <dbReference type="Proteomes" id="UP000190162"/>
    </source>
</evidence>
<dbReference type="RefSeq" id="WP_198557122.1">
    <property type="nucleotide sequence ID" value="NZ_FUXU01000037.1"/>
</dbReference>
<sequence>MNGPLKNVMPWVLLALLPVSALAHFQVVLIPETLLEDGGTQTLKMPFSHPADGGPVMPMEKPISLHVWDKEGLKDVTETLQPLRWTSATNTGDAWQAEYNFKALGDHIFVLAPQPYFDKPENKYIQQFTKSIINVGAFPTHWDKELGLNAEIVPMVAPYAILTGSNFSGVVKSNGKPVPNADVEVEFVNYDLDTENNKYSDEQKVSLPSDVFVTQTIKTDSNGVFHYSIPHEGFWGFSALAVGSEKELNGEELSQDAVIWVQARDFK</sequence>
<dbReference type="AlphaFoldDB" id="A0A1T4UZ67"/>
<proteinExistence type="predicted"/>
<accession>A0A1T4UZ67</accession>
<protein>
    <submittedName>
        <fullName evidence="1">Cobalt/nickel transport protein</fullName>
    </submittedName>
</protein>